<dbReference type="KEGG" id="crq:GCK72_019126"/>
<keyword evidence="5" id="KW-0469">Meiosis</keyword>
<reference evidence="8 9" key="1">
    <citation type="submission" date="2019-12" db="EMBL/GenBank/DDBJ databases">
        <title>Chromosome-level assembly of the Caenorhabditis remanei genome.</title>
        <authorList>
            <person name="Teterina A.A."/>
            <person name="Willis J.H."/>
            <person name="Phillips P.C."/>
        </authorList>
    </citation>
    <scope>NUCLEOTIDE SEQUENCE [LARGE SCALE GENOMIC DNA]</scope>
    <source>
        <strain evidence="8 9">PX506</strain>
        <tissue evidence="8">Whole organism</tissue>
    </source>
</reference>
<dbReference type="CTD" id="9839074"/>
<dbReference type="GO" id="GO:0005634">
    <property type="term" value="C:nucleus"/>
    <property type="evidence" value="ECO:0007669"/>
    <property type="project" value="UniProtKB-SubCell"/>
</dbReference>
<evidence type="ECO:0000259" key="7">
    <source>
        <dbReference type="PROSITE" id="PS50815"/>
    </source>
</evidence>
<proteinExistence type="predicted"/>
<dbReference type="PANTHER" id="PTHR48225">
    <property type="entry name" value="HORMA DOMAIN-CONTAINING PROTEIN 1"/>
    <property type="match status" value="1"/>
</dbReference>
<accession>A0A6A5GCX2</accession>
<organism evidence="8 9">
    <name type="scientific">Caenorhabditis remanei</name>
    <name type="common">Caenorhabditis vulgaris</name>
    <dbReference type="NCBI Taxonomy" id="31234"/>
    <lineage>
        <taxon>Eukaryota</taxon>
        <taxon>Metazoa</taxon>
        <taxon>Ecdysozoa</taxon>
        <taxon>Nematoda</taxon>
        <taxon>Chromadorea</taxon>
        <taxon>Rhabditida</taxon>
        <taxon>Rhabditina</taxon>
        <taxon>Rhabditomorpha</taxon>
        <taxon>Rhabditoidea</taxon>
        <taxon>Rhabditidae</taxon>
        <taxon>Peloderinae</taxon>
        <taxon>Caenorhabditis</taxon>
    </lineage>
</organism>
<dbReference type="AlphaFoldDB" id="A0A6A5GCX2"/>
<comment type="caution">
    <text evidence="8">The sequence shown here is derived from an EMBL/GenBank/DDBJ whole genome shotgun (WGS) entry which is preliminary data.</text>
</comment>
<evidence type="ECO:0000313" key="9">
    <source>
        <dbReference type="Proteomes" id="UP000483820"/>
    </source>
</evidence>
<dbReference type="Proteomes" id="UP000483820">
    <property type="component" value="Chromosome V"/>
</dbReference>
<sequence length="356" mass="39930">MPPLEANYDESINKSTDFVDDHKWGKLFPTCVADPDRSSQFMTRMIYVAFSTVLHRRGILSTEYFSKNYITEKSRCLTLCFKNPKALAIAQKLKSAGEAVKKGYLKELSLVLSNNEDDEEAFEVYSMKFHYFKDGGVAAYFSTNAEGDQQSPLEKLSRVEYKGTGSVKDQLLSLLRGVLYMTHKILTPLQEGYAANLRVNYTDETPEDFKIDGFSDSNSFYSLPQDIQSATIGHVRPGYHGAVFECASIHMNDAYQAEMSMKRYHAKNCDALGYNANETLFTTMDSENDPKASQTLIDSVTPASNEKKNTTVENLAKSLDQSATVVTPKQTRATRKNAGEAVKTRTSPYSKTRSRK</sequence>
<evidence type="ECO:0000256" key="3">
    <source>
        <dbReference type="ARBA" id="ARBA00022454"/>
    </source>
</evidence>
<dbReference type="InterPro" id="IPR036570">
    <property type="entry name" value="HORMA_dom_sf"/>
</dbReference>
<evidence type="ECO:0000256" key="4">
    <source>
        <dbReference type="ARBA" id="ARBA00023242"/>
    </source>
</evidence>
<evidence type="ECO:0000313" key="8">
    <source>
        <dbReference type="EMBL" id="KAF1752571.1"/>
    </source>
</evidence>
<gene>
    <name evidence="8" type="ORF">GCK72_019126</name>
</gene>
<dbReference type="RefSeq" id="XP_003115784.2">
    <property type="nucleotide sequence ID" value="XM_003115736.2"/>
</dbReference>
<dbReference type="Gene3D" id="3.30.900.10">
    <property type="entry name" value="HORMA domain"/>
    <property type="match status" value="1"/>
</dbReference>
<dbReference type="PROSITE" id="PS50815">
    <property type="entry name" value="HORMA"/>
    <property type="match status" value="1"/>
</dbReference>
<name>A0A6A5GCX2_CAERE</name>
<dbReference type="GO" id="GO:0051321">
    <property type="term" value="P:meiotic cell cycle"/>
    <property type="evidence" value="ECO:0007669"/>
    <property type="project" value="UniProtKB-KW"/>
</dbReference>
<evidence type="ECO:0000256" key="1">
    <source>
        <dbReference type="ARBA" id="ARBA00004123"/>
    </source>
</evidence>
<dbReference type="GO" id="GO:0005694">
    <property type="term" value="C:chromosome"/>
    <property type="evidence" value="ECO:0007669"/>
    <property type="project" value="UniProtKB-SubCell"/>
</dbReference>
<feature type="compositionally biased region" description="Polar residues" evidence="6">
    <location>
        <begin position="319"/>
        <end position="331"/>
    </location>
</feature>
<comment type="subcellular location">
    <subcellularLocation>
        <location evidence="2">Chromosome</location>
    </subcellularLocation>
    <subcellularLocation>
        <location evidence="1">Nucleus</location>
    </subcellularLocation>
</comment>
<dbReference type="SUPFAM" id="SSF56019">
    <property type="entry name" value="The spindle assembly checkpoint protein mad2"/>
    <property type="match status" value="1"/>
</dbReference>
<keyword evidence="3" id="KW-0158">Chromosome</keyword>
<keyword evidence="4" id="KW-0539">Nucleus</keyword>
<protein>
    <recommendedName>
        <fullName evidence="7">HORMA domain-containing protein</fullName>
    </recommendedName>
</protein>
<evidence type="ECO:0000256" key="6">
    <source>
        <dbReference type="SAM" id="MobiDB-lite"/>
    </source>
</evidence>
<evidence type="ECO:0000256" key="2">
    <source>
        <dbReference type="ARBA" id="ARBA00004286"/>
    </source>
</evidence>
<dbReference type="PANTHER" id="PTHR48225:SF7">
    <property type="entry name" value="MEIOSIS-SPECIFIC PROTEIN HOP1"/>
    <property type="match status" value="1"/>
</dbReference>
<feature type="compositionally biased region" description="Polar residues" evidence="6">
    <location>
        <begin position="344"/>
        <end position="356"/>
    </location>
</feature>
<dbReference type="InterPro" id="IPR051294">
    <property type="entry name" value="HORMA_MeioticProgression"/>
</dbReference>
<feature type="domain" description="HORMA" evidence="7">
    <location>
        <begin position="36"/>
        <end position="246"/>
    </location>
</feature>
<dbReference type="Pfam" id="PF02301">
    <property type="entry name" value="HORMA"/>
    <property type="match status" value="1"/>
</dbReference>
<dbReference type="InterPro" id="IPR003511">
    <property type="entry name" value="HORMA_dom"/>
</dbReference>
<dbReference type="EMBL" id="WUAV01000005">
    <property type="protein sequence ID" value="KAF1752571.1"/>
    <property type="molecule type" value="Genomic_DNA"/>
</dbReference>
<feature type="region of interest" description="Disordered" evidence="6">
    <location>
        <begin position="315"/>
        <end position="356"/>
    </location>
</feature>
<evidence type="ECO:0000256" key="5">
    <source>
        <dbReference type="ARBA" id="ARBA00023254"/>
    </source>
</evidence>
<dbReference type="GeneID" id="9839074"/>